<dbReference type="InterPro" id="IPR050203">
    <property type="entry name" value="Trp-tRNA_synthetase"/>
</dbReference>
<keyword evidence="7 10" id="KW-0648">Protein biosynthesis</keyword>
<dbReference type="EMBL" id="JPDN02000053">
    <property type="protein sequence ID" value="PON21232.1"/>
    <property type="molecule type" value="Genomic_DNA"/>
</dbReference>
<evidence type="ECO:0000256" key="1">
    <source>
        <dbReference type="ARBA" id="ARBA00004173"/>
    </source>
</evidence>
<dbReference type="RefSeq" id="XP_024404592.1">
    <property type="nucleotide sequence ID" value="XM_024550681.1"/>
</dbReference>
<dbReference type="Gene3D" id="3.40.50.620">
    <property type="entry name" value="HUPs"/>
    <property type="match status" value="1"/>
</dbReference>
<dbReference type="GeneID" id="29988488"/>
<dbReference type="PRINTS" id="PR01039">
    <property type="entry name" value="TRNASYNTHTRP"/>
</dbReference>
<dbReference type="GO" id="GO:0005759">
    <property type="term" value="C:mitochondrial matrix"/>
    <property type="evidence" value="ECO:0007669"/>
    <property type="project" value="TreeGrafter"/>
</dbReference>
<dbReference type="InterPro" id="IPR014729">
    <property type="entry name" value="Rossmann-like_a/b/a_fold"/>
</dbReference>
<organism evidence="11 12">
    <name type="scientific">Trichoderma gamsii</name>
    <dbReference type="NCBI Taxonomy" id="398673"/>
    <lineage>
        <taxon>Eukaryota</taxon>
        <taxon>Fungi</taxon>
        <taxon>Dikarya</taxon>
        <taxon>Ascomycota</taxon>
        <taxon>Pezizomycotina</taxon>
        <taxon>Sordariomycetes</taxon>
        <taxon>Hypocreomycetidae</taxon>
        <taxon>Hypocreales</taxon>
        <taxon>Hypocreaceae</taxon>
        <taxon>Trichoderma</taxon>
    </lineage>
</organism>
<dbReference type="GO" id="GO:0070183">
    <property type="term" value="P:mitochondrial tryptophanyl-tRNA aminoacylation"/>
    <property type="evidence" value="ECO:0007669"/>
    <property type="project" value="TreeGrafter"/>
</dbReference>
<keyword evidence="5 10" id="KW-0547">Nucleotide-binding</keyword>
<evidence type="ECO:0000313" key="11">
    <source>
        <dbReference type="EMBL" id="PON21232.1"/>
    </source>
</evidence>
<comment type="similarity">
    <text evidence="2 10">Belongs to the class-I aminoacyl-tRNA synthetase family.</text>
</comment>
<sequence length="243" mass="26893">MSPLAGAKQILRPRVVFSGIQPTGVPHLGNYVGALRQWVNLQREEKPSTKLIYSIVDLHAITVPQKPEVLKQRKREVLAALLAIGLDPERCTIFYQSPLTFLFTAPAQRIMSLTDPTSKMSKSHKAQRSRILITDTPEEIRSKIGSALTDSTPGVSYDPATRPGFSNLLEIYSVFDAEKRSPEQLAQVYADSSPKVFKEAVSDALIAGLHGIRDRYLDLSANESYLAMIEKEGARKAQIFGVN</sequence>
<evidence type="ECO:0000256" key="2">
    <source>
        <dbReference type="ARBA" id="ARBA00005594"/>
    </source>
</evidence>
<evidence type="ECO:0000256" key="9">
    <source>
        <dbReference type="ARBA" id="ARBA00030268"/>
    </source>
</evidence>
<dbReference type="GO" id="GO:0005524">
    <property type="term" value="F:ATP binding"/>
    <property type="evidence" value="ECO:0007669"/>
    <property type="project" value="UniProtKB-KW"/>
</dbReference>
<accession>A0A2P4ZAC6</accession>
<evidence type="ECO:0000256" key="10">
    <source>
        <dbReference type="RuleBase" id="RU363036"/>
    </source>
</evidence>
<dbReference type="SUPFAM" id="SSF52374">
    <property type="entry name" value="Nucleotidylyl transferase"/>
    <property type="match status" value="1"/>
</dbReference>
<evidence type="ECO:0000313" key="12">
    <source>
        <dbReference type="Proteomes" id="UP000054821"/>
    </source>
</evidence>
<gene>
    <name evidence="11" type="ORF">TGAM01_v209958</name>
</gene>
<dbReference type="FunFam" id="1.10.240.10:FF:000002">
    <property type="entry name" value="Tryptophan--tRNA ligase"/>
    <property type="match status" value="1"/>
</dbReference>
<dbReference type="InterPro" id="IPR002306">
    <property type="entry name" value="Trp-tRNA-ligase"/>
</dbReference>
<evidence type="ECO:0000256" key="8">
    <source>
        <dbReference type="ARBA" id="ARBA00023146"/>
    </source>
</evidence>
<dbReference type="GO" id="GO:0004830">
    <property type="term" value="F:tryptophan-tRNA ligase activity"/>
    <property type="evidence" value="ECO:0007669"/>
    <property type="project" value="UniProtKB-EC"/>
</dbReference>
<evidence type="ECO:0000256" key="7">
    <source>
        <dbReference type="ARBA" id="ARBA00022917"/>
    </source>
</evidence>
<proteinExistence type="inferred from homology"/>
<dbReference type="InterPro" id="IPR001412">
    <property type="entry name" value="aa-tRNA-synth_I_CS"/>
</dbReference>
<comment type="caution">
    <text evidence="11">The sequence shown here is derived from an EMBL/GenBank/DDBJ whole genome shotgun (WGS) entry which is preliminary data.</text>
</comment>
<evidence type="ECO:0000256" key="4">
    <source>
        <dbReference type="ARBA" id="ARBA00022598"/>
    </source>
</evidence>
<dbReference type="Gene3D" id="1.10.240.10">
    <property type="entry name" value="Tyrosyl-Transfer RNA Synthetase"/>
    <property type="match status" value="1"/>
</dbReference>
<keyword evidence="8 10" id="KW-0030">Aminoacyl-tRNA synthetase</keyword>
<protein>
    <recommendedName>
        <fullName evidence="3">tryptophan--tRNA ligase</fullName>
        <ecNumber evidence="3">6.1.1.2</ecNumber>
    </recommendedName>
    <alternativeName>
        <fullName evidence="9">Tryptophanyl-tRNA synthetase</fullName>
    </alternativeName>
</protein>
<keyword evidence="4 10" id="KW-0436">Ligase</keyword>
<dbReference type="AlphaFoldDB" id="A0A2P4ZAC6"/>
<keyword evidence="6 10" id="KW-0067">ATP-binding</keyword>
<evidence type="ECO:0000256" key="6">
    <source>
        <dbReference type="ARBA" id="ARBA00022840"/>
    </source>
</evidence>
<evidence type="ECO:0000256" key="5">
    <source>
        <dbReference type="ARBA" id="ARBA00022741"/>
    </source>
</evidence>
<comment type="subcellular location">
    <subcellularLocation>
        <location evidence="1">Mitochondrion</location>
    </subcellularLocation>
</comment>
<dbReference type="EC" id="6.1.1.2" evidence="3"/>
<dbReference type="STRING" id="398673.A0A2P4ZAC6"/>
<dbReference type="PANTHER" id="PTHR43766:SF1">
    <property type="entry name" value="TRYPTOPHAN--TRNA LIGASE, MITOCHONDRIAL"/>
    <property type="match status" value="1"/>
</dbReference>
<dbReference type="Proteomes" id="UP000054821">
    <property type="component" value="Unassembled WGS sequence"/>
</dbReference>
<keyword evidence="12" id="KW-1185">Reference proteome</keyword>
<dbReference type="Pfam" id="PF00579">
    <property type="entry name" value="tRNA-synt_1b"/>
    <property type="match status" value="2"/>
</dbReference>
<evidence type="ECO:0000256" key="3">
    <source>
        <dbReference type="ARBA" id="ARBA00013161"/>
    </source>
</evidence>
<dbReference type="PANTHER" id="PTHR43766">
    <property type="entry name" value="TRYPTOPHAN--TRNA LIGASE, MITOCHONDRIAL"/>
    <property type="match status" value="1"/>
</dbReference>
<dbReference type="PROSITE" id="PS00178">
    <property type="entry name" value="AA_TRNA_LIGASE_I"/>
    <property type="match status" value="1"/>
</dbReference>
<dbReference type="InterPro" id="IPR002305">
    <property type="entry name" value="aa-tRNA-synth_Ic"/>
</dbReference>
<reference evidence="11 12" key="1">
    <citation type="journal article" date="2016" name="Genome Announc.">
        <title>Draft Whole-Genome Sequence of Trichoderma gamsii T6085, a Promising Biocontrol Agent of Fusarium Head Blight on Wheat.</title>
        <authorList>
            <person name="Baroncelli R."/>
            <person name="Zapparata A."/>
            <person name="Piaggeschi G."/>
            <person name="Sarrocco S."/>
            <person name="Vannacci G."/>
        </authorList>
    </citation>
    <scope>NUCLEOTIDE SEQUENCE [LARGE SCALE GENOMIC DNA]</scope>
    <source>
        <strain evidence="11 12">T6085</strain>
    </source>
</reference>
<name>A0A2P4ZAC6_9HYPO</name>